<organism evidence="7 8">
    <name type="scientific">Mastigocoleus testarum BC008</name>
    <dbReference type="NCBI Taxonomy" id="371196"/>
    <lineage>
        <taxon>Bacteria</taxon>
        <taxon>Bacillati</taxon>
        <taxon>Cyanobacteriota</taxon>
        <taxon>Cyanophyceae</taxon>
        <taxon>Nostocales</taxon>
        <taxon>Hapalosiphonaceae</taxon>
        <taxon>Mastigocoleus</taxon>
    </lineage>
</organism>
<dbReference type="GO" id="GO:0031676">
    <property type="term" value="C:plasma membrane-derived thylakoid membrane"/>
    <property type="evidence" value="ECO:0007669"/>
    <property type="project" value="UniProtKB-SubCell"/>
</dbReference>
<reference evidence="7 8" key="1">
    <citation type="journal article" date="2015" name="Genome Announc.">
        <title>Draft Genome of the Euendolithic (true boring) Cyanobacterium Mastigocoleus testarum strain BC008.</title>
        <authorList>
            <person name="Guida B.S."/>
            <person name="Garcia-Pichel F."/>
        </authorList>
    </citation>
    <scope>NUCLEOTIDE SEQUENCE [LARGE SCALE GENOMIC DNA]</scope>
    <source>
        <strain evidence="7 8">BC008</strain>
    </source>
</reference>
<evidence type="ECO:0000313" key="7">
    <source>
        <dbReference type="EMBL" id="KST62451.1"/>
    </source>
</evidence>
<proteinExistence type="inferred from homology"/>
<accession>A0A0V7ZDA8</accession>
<evidence type="ECO:0000256" key="4">
    <source>
        <dbReference type="ARBA" id="ARBA00023307"/>
    </source>
</evidence>
<keyword evidence="8" id="KW-1185">Reference proteome</keyword>
<gene>
    <name evidence="7" type="ORF">BC008_09800</name>
</gene>
<dbReference type="SUPFAM" id="SSF46458">
    <property type="entry name" value="Globin-like"/>
    <property type="match status" value="1"/>
</dbReference>
<dbReference type="RefSeq" id="WP_058184706.1">
    <property type="nucleotide sequence ID" value="NZ_LMTZ01000156.1"/>
</dbReference>
<dbReference type="InterPro" id="IPR012128">
    <property type="entry name" value="Phycobilisome_asu/bsu"/>
</dbReference>
<keyword evidence="6" id="KW-0472">Membrane</keyword>
<dbReference type="Pfam" id="PF00502">
    <property type="entry name" value="Phycobilisome"/>
    <property type="match status" value="1"/>
</dbReference>
<keyword evidence="6" id="KW-1133">Transmembrane helix</keyword>
<dbReference type="AlphaFoldDB" id="A0A0V7ZDA8"/>
<feature type="coiled-coil region" evidence="5">
    <location>
        <begin position="76"/>
        <end position="107"/>
    </location>
</feature>
<dbReference type="GO" id="GO:0030089">
    <property type="term" value="C:phycobilisome"/>
    <property type="evidence" value="ECO:0007669"/>
    <property type="project" value="InterPro"/>
</dbReference>
<sequence length="230" mass="26295">MSPTQDPVKWTDSVTAIVGIISAIITLLTYIDGRRKGKSSETIIKETLIKGELIFINSSVSILQKTEKIAPKSESLKSINSNIVNYKKNLEDKLEALKRRFEYSQEAHNWLDKNRKSLSREAGRYALNKCPELININQDTVSKENIIKFYRQINFYLDLICGCLKFGRSNILDKSPIFQLVHLDLYLEAFAFIKEKVKTKSASNNLSKEASSQIVLYVDDLIDIIRTKTQ</sequence>
<feature type="transmembrane region" description="Helical" evidence="6">
    <location>
        <begin position="13"/>
        <end position="31"/>
    </location>
</feature>
<dbReference type="InterPro" id="IPR038719">
    <property type="entry name" value="Phycobilisome_asu/bsu_sf"/>
</dbReference>
<evidence type="ECO:0000256" key="5">
    <source>
        <dbReference type="SAM" id="Coils"/>
    </source>
</evidence>
<comment type="caution">
    <text evidence="7">The sequence shown here is derived from an EMBL/GenBank/DDBJ whole genome shotgun (WGS) entry which is preliminary data.</text>
</comment>
<evidence type="ECO:0000256" key="3">
    <source>
        <dbReference type="ARBA" id="ARBA00022991"/>
    </source>
</evidence>
<comment type="subcellular location">
    <subcellularLocation>
        <location evidence="1">Cellular thylakoid membrane</location>
        <topology evidence="1">Peripheral membrane protein</topology>
        <orientation evidence="1">Cytoplasmic side</orientation>
    </subcellularLocation>
</comment>
<keyword evidence="5" id="KW-0175">Coiled coil</keyword>
<evidence type="ECO:0000313" key="8">
    <source>
        <dbReference type="Proteomes" id="UP000053372"/>
    </source>
</evidence>
<dbReference type="Proteomes" id="UP000053372">
    <property type="component" value="Unassembled WGS sequence"/>
</dbReference>
<comment type="similarity">
    <text evidence="2">Belongs to the phycobiliprotein family.</text>
</comment>
<keyword evidence="4" id="KW-0089">Bile pigment</keyword>
<keyword evidence="6" id="KW-0812">Transmembrane</keyword>
<name>A0A0V7ZDA8_9CYAN</name>
<evidence type="ECO:0000256" key="6">
    <source>
        <dbReference type="SAM" id="Phobius"/>
    </source>
</evidence>
<dbReference type="GO" id="GO:0015979">
    <property type="term" value="P:photosynthesis"/>
    <property type="evidence" value="ECO:0007669"/>
    <property type="project" value="InterPro"/>
</dbReference>
<dbReference type="EMBL" id="LMTZ01000156">
    <property type="protein sequence ID" value="KST62451.1"/>
    <property type="molecule type" value="Genomic_DNA"/>
</dbReference>
<keyword evidence="3" id="KW-0157">Chromophore</keyword>
<evidence type="ECO:0000256" key="2">
    <source>
        <dbReference type="ARBA" id="ARBA00008182"/>
    </source>
</evidence>
<dbReference type="InterPro" id="IPR009050">
    <property type="entry name" value="Globin-like_sf"/>
</dbReference>
<protein>
    <submittedName>
        <fullName evidence="7">Uncharacterized protein</fullName>
    </submittedName>
</protein>
<dbReference type="Gene3D" id="1.10.490.20">
    <property type="entry name" value="Phycocyanins"/>
    <property type="match status" value="1"/>
</dbReference>
<evidence type="ECO:0000256" key="1">
    <source>
        <dbReference type="ARBA" id="ARBA00004445"/>
    </source>
</evidence>